<feature type="compositionally biased region" description="Polar residues" evidence="1">
    <location>
        <begin position="944"/>
        <end position="961"/>
    </location>
</feature>
<feature type="compositionally biased region" description="Acidic residues" evidence="1">
    <location>
        <begin position="685"/>
        <end position="696"/>
    </location>
</feature>
<evidence type="ECO:0000256" key="1">
    <source>
        <dbReference type="SAM" id="MobiDB-lite"/>
    </source>
</evidence>
<evidence type="ECO:0000313" key="2">
    <source>
        <dbReference type="EMBL" id="RPA79689.1"/>
    </source>
</evidence>
<proteinExistence type="predicted"/>
<feature type="compositionally biased region" description="Polar residues" evidence="1">
    <location>
        <begin position="66"/>
        <end position="101"/>
    </location>
</feature>
<gene>
    <name evidence="2" type="ORF">BJ508DRAFT_328121</name>
</gene>
<keyword evidence="3" id="KW-1185">Reference proteome</keyword>
<feature type="region of interest" description="Disordered" evidence="1">
    <location>
        <begin position="648"/>
        <end position="811"/>
    </location>
</feature>
<feature type="compositionally biased region" description="Acidic residues" evidence="1">
    <location>
        <begin position="795"/>
        <end position="810"/>
    </location>
</feature>
<feature type="region of interest" description="Disordered" evidence="1">
    <location>
        <begin position="1"/>
        <end position="216"/>
    </location>
</feature>
<dbReference type="Proteomes" id="UP000275078">
    <property type="component" value="Unassembled WGS sequence"/>
</dbReference>
<feature type="region of interest" description="Disordered" evidence="1">
    <location>
        <begin position="875"/>
        <end position="995"/>
    </location>
</feature>
<feature type="compositionally biased region" description="Acidic residues" evidence="1">
    <location>
        <begin position="773"/>
        <end position="789"/>
    </location>
</feature>
<feature type="region of interest" description="Disordered" evidence="1">
    <location>
        <begin position="393"/>
        <end position="601"/>
    </location>
</feature>
<name>A0A3N4I117_ASCIM</name>
<feature type="compositionally biased region" description="Low complexity" evidence="1">
    <location>
        <begin position="128"/>
        <end position="147"/>
    </location>
</feature>
<dbReference type="AlphaFoldDB" id="A0A3N4I117"/>
<sequence>MQPSEAHRAQPRTQETSRPRPDLQRPRVVNGNLIQPQTRSRPTAALTSSKSTQARQPPAADRLPDSQATWANVGSNPSGRSTGPSQRNGQNSRMVATSDGHNNTRHNYPPQASSNTQGPRRQPPAPAPQSQTRSVAAATANSSRNARPLGIPERALPAIRGPGGTRRTGAKQAAPRFSQQELRARQPDAAFTNTGRLSRTDPRAGDDQSPVEEEWRGVGNSIHRIVRRPHGYGHDDWDDLYNTSCLAVEDENDPRTKQMREIFGPPIALLRPGDNMDVGLNSNVPAERRKAKIRNMAGVMGVPASEVRTVKKEITALLRWTYRFVFRKSFTKHSEQVQRRLMFTIMQEYSWRNWKWWQVKAILYSMAEDAYRNIRNKQRAKEILLQQIEDEMRAQETEERNSSNTMDAPSVSRSQAEQAARRERLQQSQAPPPRSQAPTRRSNKSSQQAVEGNTGSHGRTTSVGSGTKKSSRQSAVGRPSSRNEYLWDFEQQDASQSNIHAPTAAAVTSSKRQTRGSRPGNGSVRHSTPAYAPSEEPEPAPVSSLDDFYCFDDDEDDEEEDVDMAEQSEPNPDVPLNDGTGRRMFHGYVYQPPPTPEGRYDGDLEQELWEYNHQNQMRNTDSVPPVEYADDDILDDYIDHIPADLSKDELEEYMEERAMRGLGPRTESAHTPVDDGDQFAAGGDAADDFGDYDEEGPSTMPHDESIGNDQGHSDYEDDEPETAMRDDGAESLPDYDDGGADGRYGYEEDSEFEPEQTHQGSERVYSPSPGLRDDDDTGANEIEDTDERDESIAYEQDEMYENSEYEEDELPAAAVQLQLSDDRVEYDNDALLESLEFQDEDERLERQSSHSRMNVGQADTYGDFDYDDAAIGNEAERSIHAQQVAHWGDDQSVYSQDGNTYEARGPVPTEEYQHYGAHGQFYPSHTPNASPNPPRPPAPKKSSMRQSGIGSSGRGTLQNDNVSSSSIYSTIVVRDPRTVRFGSTSSSSQSNSSTP</sequence>
<dbReference type="STRING" id="1160509.A0A3N4I117"/>
<feature type="compositionally biased region" description="Low complexity" evidence="1">
    <location>
        <begin position="962"/>
        <end position="973"/>
    </location>
</feature>
<feature type="region of interest" description="Disordered" evidence="1">
    <location>
        <begin position="837"/>
        <end position="861"/>
    </location>
</feature>
<feature type="compositionally biased region" description="Low complexity" evidence="1">
    <location>
        <begin position="983"/>
        <end position="995"/>
    </location>
</feature>
<reference evidence="2 3" key="1">
    <citation type="journal article" date="2018" name="Nat. Ecol. Evol.">
        <title>Pezizomycetes genomes reveal the molecular basis of ectomycorrhizal truffle lifestyle.</title>
        <authorList>
            <person name="Murat C."/>
            <person name="Payen T."/>
            <person name="Noel B."/>
            <person name="Kuo A."/>
            <person name="Morin E."/>
            <person name="Chen J."/>
            <person name="Kohler A."/>
            <person name="Krizsan K."/>
            <person name="Balestrini R."/>
            <person name="Da Silva C."/>
            <person name="Montanini B."/>
            <person name="Hainaut M."/>
            <person name="Levati E."/>
            <person name="Barry K.W."/>
            <person name="Belfiori B."/>
            <person name="Cichocki N."/>
            <person name="Clum A."/>
            <person name="Dockter R.B."/>
            <person name="Fauchery L."/>
            <person name="Guy J."/>
            <person name="Iotti M."/>
            <person name="Le Tacon F."/>
            <person name="Lindquist E.A."/>
            <person name="Lipzen A."/>
            <person name="Malagnac F."/>
            <person name="Mello A."/>
            <person name="Molinier V."/>
            <person name="Miyauchi S."/>
            <person name="Poulain J."/>
            <person name="Riccioni C."/>
            <person name="Rubini A."/>
            <person name="Sitrit Y."/>
            <person name="Splivallo R."/>
            <person name="Traeger S."/>
            <person name="Wang M."/>
            <person name="Zifcakova L."/>
            <person name="Wipf D."/>
            <person name="Zambonelli A."/>
            <person name="Paolocci F."/>
            <person name="Nowrousian M."/>
            <person name="Ottonello S."/>
            <person name="Baldrian P."/>
            <person name="Spatafora J.W."/>
            <person name="Henrissat B."/>
            <person name="Nagy L.G."/>
            <person name="Aury J.M."/>
            <person name="Wincker P."/>
            <person name="Grigoriev I.V."/>
            <person name="Bonfante P."/>
            <person name="Martin F.M."/>
        </authorList>
    </citation>
    <scope>NUCLEOTIDE SEQUENCE [LARGE SCALE GENOMIC DNA]</scope>
    <source>
        <strain evidence="2 3">RN42</strain>
    </source>
</reference>
<feature type="compositionally biased region" description="Pro residues" evidence="1">
    <location>
        <begin position="930"/>
        <end position="939"/>
    </location>
</feature>
<feature type="compositionally biased region" description="Polar residues" evidence="1">
    <location>
        <begin position="492"/>
        <end position="511"/>
    </location>
</feature>
<feature type="compositionally biased region" description="Acidic residues" evidence="1">
    <location>
        <begin position="549"/>
        <end position="566"/>
    </location>
</feature>
<accession>A0A3N4I117</accession>
<dbReference type="EMBL" id="ML119696">
    <property type="protein sequence ID" value="RPA79689.1"/>
    <property type="molecule type" value="Genomic_DNA"/>
</dbReference>
<feature type="compositionally biased region" description="Low complexity" evidence="1">
    <location>
        <begin position="458"/>
        <end position="468"/>
    </location>
</feature>
<evidence type="ECO:0000313" key="3">
    <source>
        <dbReference type="Proteomes" id="UP000275078"/>
    </source>
</evidence>
<feature type="compositionally biased region" description="Polar residues" evidence="1">
    <location>
        <begin position="32"/>
        <end position="55"/>
    </location>
</feature>
<feature type="compositionally biased region" description="Basic and acidic residues" evidence="1">
    <location>
        <begin position="15"/>
        <end position="25"/>
    </location>
</feature>
<protein>
    <submittedName>
        <fullName evidence="2">Uncharacterized protein</fullName>
    </submittedName>
</protein>
<organism evidence="2 3">
    <name type="scientific">Ascobolus immersus RN42</name>
    <dbReference type="NCBI Taxonomy" id="1160509"/>
    <lineage>
        <taxon>Eukaryota</taxon>
        <taxon>Fungi</taxon>
        <taxon>Dikarya</taxon>
        <taxon>Ascomycota</taxon>
        <taxon>Pezizomycotina</taxon>
        <taxon>Pezizomycetes</taxon>
        <taxon>Pezizales</taxon>
        <taxon>Ascobolaceae</taxon>
        <taxon>Ascobolus</taxon>
    </lineage>
</organism>
<feature type="compositionally biased region" description="Polar residues" evidence="1">
    <location>
        <begin position="444"/>
        <end position="457"/>
    </location>
</feature>